<evidence type="ECO:0000313" key="2">
    <source>
        <dbReference type="Proteomes" id="UP001205185"/>
    </source>
</evidence>
<dbReference type="InterPro" id="IPR037883">
    <property type="entry name" value="Knr4/Smi1-like_sf"/>
</dbReference>
<gene>
    <name evidence="1" type="ORF">LV75_002596</name>
</gene>
<comment type="caution">
    <text evidence="1">The sequence shown here is derived from an EMBL/GenBank/DDBJ whole genome shotgun (WGS) entry which is preliminary data.</text>
</comment>
<dbReference type="Proteomes" id="UP001205185">
    <property type="component" value="Unassembled WGS sequence"/>
</dbReference>
<organism evidence="1 2">
    <name type="scientific">Actinokineospora diospyrosa</name>
    <dbReference type="NCBI Taxonomy" id="103728"/>
    <lineage>
        <taxon>Bacteria</taxon>
        <taxon>Bacillati</taxon>
        <taxon>Actinomycetota</taxon>
        <taxon>Actinomycetes</taxon>
        <taxon>Pseudonocardiales</taxon>
        <taxon>Pseudonocardiaceae</taxon>
        <taxon>Actinokineospora</taxon>
    </lineage>
</organism>
<name>A0ABT1IBU2_9PSEU</name>
<proteinExistence type="predicted"/>
<evidence type="ECO:0000313" key="1">
    <source>
        <dbReference type="EMBL" id="MCP2270095.1"/>
    </source>
</evidence>
<dbReference type="SUPFAM" id="SSF160631">
    <property type="entry name" value="SMI1/KNR4-like"/>
    <property type="match status" value="1"/>
</dbReference>
<dbReference type="RefSeq" id="WP_253887083.1">
    <property type="nucleotide sequence ID" value="NZ_BAAAVB010000013.1"/>
</dbReference>
<evidence type="ECO:0008006" key="3">
    <source>
        <dbReference type="Google" id="ProtNLM"/>
    </source>
</evidence>
<reference evidence="1 2" key="1">
    <citation type="submission" date="2022-06" db="EMBL/GenBank/DDBJ databases">
        <title>Genomic Encyclopedia of Archaeal and Bacterial Type Strains, Phase II (KMG-II): from individual species to whole genera.</title>
        <authorList>
            <person name="Goeker M."/>
        </authorList>
    </citation>
    <scope>NUCLEOTIDE SEQUENCE [LARGE SCALE GENOMIC DNA]</scope>
    <source>
        <strain evidence="1 2">DSM 44255</strain>
    </source>
</reference>
<accession>A0ABT1IBU2</accession>
<protein>
    <recommendedName>
        <fullName evidence="3">SUKH superfamily protein</fullName>
    </recommendedName>
</protein>
<sequence length="175" mass="19332">MTAVDDLARLVGWSSTPKMVPDWSVTERLLGFALPDDYKRLLEVLPVGEYGGTFLVQPPTVTGREGDLAALFEEVLEVLDSLDNVPYPIHPDVPGLLPWAEGLDGDVGELFWLTGDPDPNRWPVLVSDLNHMRWEQFDGGAVEVLTAFLSGRLPSEILPAEPLLPLYESLQDLPD</sequence>
<keyword evidence="2" id="KW-1185">Reference proteome</keyword>
<dbReference type="EMBL" id="JAMTCO010000006">
    <property type="protein sequence ID" value="MCP2270095.1"/>
    <property type="molecule type" value="Genomic_DNA"/>
</dbReference>